<dbReference type="eggNOG" id="COG0584">
    <property type="taxonomic scope" value="Bacteria"/>
</dbReference>
<dbReference type="RefSeq" id="WP_025083476.1">
    <property type="nucleotide sequence ID" value="NZ_AZEX01000027.1"/>
</dbReference>
<protein>
    <recommendedName>
        <fullName evidence="1">GP-PDE domain-containing protein</fullName>
    </recommendedName>
</protein>
<evidence type="ECO:0000259" key="1">
    <source>
        <dbReference type="PROSITE" id="PS51704"/>
    </source>
</evidence>
<dbReference type="Pfam" id="PF03009">
    <property type="entry name" value="GDPD"/>
    <property type="match status" value="1"/>
</dbReference>
<evidence type="ECO:0000313" key="3">
    <source>
        <dbReference type="Proteomes" id="UP000051264"/>
    </source>
</evidence>
<dbReference type="EMBL" id="AZEX01000027">
    <property type="protein sequence ID" value="KRL60997.1"/>
    <property type="molecule type" value="Genomic_DNA"/>
</dbReference>
<dbReference type="SUPFAM" id="SSF51695">
    <property type="entry name" value="PLC-like phosphodiesterases"/>
    <property type="match status" value="1"/>
</dbReference>
<dbReference type="InterPro" id="IPR038200">
    <property type="entry name" value="GW_dom_sf"/>
</dbReference>
<dbReference type="InterPro" id="IPR030395">
    <property type="entry name" value="GP_PDE_dom"/>
</dbReference>
<dbReference type="Gene3D" id="2.30.30.170">
    <property type="match status" value="1"/>
</dbReference>
<evidence type="ECO:0000313" key="2">
    <source>
        <dbReference type="EMBL" id="KRL60997.1"/>
    </source>
</evidence>
<organism evidence="2 3">
    <name type="scientific">Latilactobacillus fuchuensis DSM 14340 = JCM 11249</name>
    <dbReference type="NCBI Taxonomy" id="1423747"/>
    <lineage>
        <taxon>Bacteria</taxon>
        <taxon>Bacillati</taxon>
        <taxon>Bacillota</taxon>
        <taxon>Bacilli</taxon>
        <taxon>Lactobacillales</taxon>
        <taxon>Lactobacillaceae</taxon>
        <taxon>Latilactobacillus</taxon>
    </lineage>
</organism>
<dbReference type="InterPro" id="IPR017946">
    <property type="entry name" value="PLC-like_Pdiesterase_TIM-brl"/>
</dbReference>
<dbReference type="PANTHER" id="PTHR46211">
    <property type="entry name" value="GLYCEROPHOSPHORYL DIESTER PHOSPHODIESTERASE"/>
    <property type="match status" value="1"/>
</dbReference>
<dbReference type="GO" id="GO:0008081">
    <property type="term" value="F:phosphoric diester hydrolase activity"/>
    <property type="evidence" value="ECO:0007669"/>
    <property type="project" value="InterPro"/>
</dbReference>
<gene>
    <name evidence="2" type="ORF">FC69_GL001011</name>
</gene>
<dbReference type="Gene3D" id="3.20.20.190">
    <property type="entry name" value="Phosphatidylinositol (PI) phosphodiesterase"/>
    <property type="match status" value="1"/>
</dbReference>
<accession>A0A0R1S3P9</accession>
<dbReference type="STRING" id="1423747.FC69_GL001011"/>
<dbReference type="Proteomes" id="UP000051264">
    <property type="component" value="Unassembled WGS sequence"/>
</dbReference>
<dbReference type="OrthoDB" id="384721at2"/>
<sequence length="467" mass="52787">MFKNNQHRWLLAFCAVCFSLLSGFTVIGHRGDPINAPEETFQSIDMAFSQGANYVELDLHESEDGVLVISHDRNLQRVTGVDTIVSQNTFAKLSTLKMSNGEPIHSVEQLFQHYQNNPNAKFLIETKKTKKGNPQDMEAKLVALIQKYQMQDRIMVHSFSIKSLMNMQKLMPQIPRIFIVGSLQRISFESFKYADGINISSELVTPTIIKQLHYLHQKVYVWNEMAENQTTWNWLVNLNVDGVVTNYPALGRHYQAAQDQADIKNLDTTGQVNSLTNLPTIENPYELTTAKTPAKAGHTYQITQTITIDDQTYYRIGTNRFVLSDTINVGQTAQAAALLVGKSIQVKNQPLSIPTWNSPIHPTQMTGHLIANSHHQILAVRYVGNRVWFKVKGGWVKSQQTQINLAPSTDQSQLVWHFYRQLPAQLRQTNLTILPTPLTFLNPVKASPPPKPLLQFATAWSNPTIKS</sequence>
<reference evidence="2 3" key="1">
    <citation type="journal article" date="2015" name="Genome Announc.">
        <title>Expanding the biotechnology potential of lactobacilli through comparative genomics of 213 strains and associated genera.</title>
        <authorList>
            <person name="Sun Z."/>
            <person name="Harris H.M."/>
            <person name="McCann A."/>
            <person name="Guo C."/>
            <person name="Argimon S."/>
            <person name="Zhang W."/>
            <person name="Yang X."/>
            <person name="Jeffery I.B."/>
            <person name="Cooney J.C."/>
            <person name="Kagawa T.F."/>
            <person name="Liu W."/>
            <person name="Song Y."/>
            <person name="Salvetti E."/>
            <person name="Wrobel A."/>
            <person name="Rasinkangas P."/>
            <person name="Parkhill J."/>
            <person name="Rea M.C."/>
            <person name="O'Sullivan O."/>
            <person name="Ritari J."/>
            <person name="Douillard F.P."/>
            <person name="Paul Ross R."/>
            <person name="Yang R."/>
            <person name="Briner A.E."/>
            <person name="Felis G.E."/>
            <person name="de Vos W.M."/>
            <person name="Barrangou R."/>
            <person name="Klaenhammer T.R."/>
            <person name="Caufield P.W."/>
            <person name="Cui Y."/>
            <person name="Zhang H."/>
            <person name="O'Toole P.W."/>
        </authorList>
    </citation>
    <scope>NUCLEOTIDE SEQUENCE [LARGE SCALE GENOMIC DNA]</scope>
    <source>
        <strain evidence="2 3">DSM 14340</strain>
    </source>
</reference>
<dbReference type="AlphaFoldDB" id="A0A0R1S3P9"/>
<comment type="caution">
    <text evidence="2">The sequence shown here is derived from an EMBL/GenBank/DDBJ whole genome shotgun (WGS) entry which is preliminary data.</text>
</comment>
<dbReference type="PANTHER" id="PTHR46211:SF8">
    <property type="entry name" value="PHOSPHODIESTERASE"/>
    <property type="match status" value="1"/>
</dbReference>
<feature type="domain" description="GP-PDE" evidence="1">
    <location>
        <begin position="24"/>
        <end position="255"/>
    </location>
</feature>
<proteinExistence type="predicted"/>
<dbReference type="PROSITE" id="PS51704">
    <property type="entry name" value="GP_PDE"/>
    <property type="match status" value="1"/>
</dbReference>
<dbReference type="GO" id="GO:0006629">
    <property type="term" value="P:lipid metabolic process"/>
    <property type="evidence" value="ECO:0007669"/>
    <property type="project" value="InterPro"/>
</dbReference>
<dbReference type="PATRIC" id="fig|1423747.3.peg.1032"/>
<name>A0A0R1S3P9_9LACO</name>